<organism evidence="4 5">
    <name type="scientific">Kutzneria albida DSM 43870</name>
    <dbReference type="NCBI Taxonomy" id="1449976"/>
    <lineage>
        <taxon>Bacteria</taxon>
        <taxon>Bacillati</taxon>
        <taxon>Actinomycetota</taxon>
        <taxon>Actinomycetes</taxon>
        <taxon>Pseudonocardiales</taxon>
        <taxon>Pseudonocardiaceae</taxon>
        <taxon>Kutzneria</taxon>
    </lineage>
</organism>
<dbReference type="PANTHER" id="PTHR13789:SF309">
    <property type="entry name" value="PUTATIVE (AFU_ORTHOLOGUE AFUA_6G14510)-RELATED"/>
    <property type="match status" value="1"/>
</dbReference>
<dbReference type="GO" id="GO:0071949">
    <property type="term" value="F:FAD binding"/>
    <property type="evidence" value="ECO:0007669"/>
    <property type="project" value="InterPro"/>
</dbReference>
<keyword evidence="1" id="KW-0560">Oxidoreductase</keyword>
<reference evidence="4 5" key="1">
    <citation type="journal article" date="2014" name="BMC Genomics">
        <title>Complete genome sequence of producer of the glycopeptide antibiotic Aculeximycin Kutzneria albida DSM 43870T, a representative of minor genus of Pseudonocardiaceae.</title>
        <authorList>
            <person name="Rebets Y."/>
            <person name="Tokovenko B."/>
            <person name="Lushchyk I."/>
            <person name="Ruckert C."/>
            <person name="Zaburannyi N."/>
            <person name="Bechthold A."/>
            <person name="Kalinowski J."/>
            <person name="Luzhetskyy A."/>
        </authorList>
    </citation>
    <scope>NUCLEOTIDE SEQUENCE [LARGE SCALE GENOMIC DNA]</scope>
    <source>
        <strain evidence="4">DSM 43870</strain>
    </source>
</reference>
<protein>
    <submittedName>
        <fullName evidence="4">FAD-dependent oxidoreductase</fullName>
    </submittedName>
</protein>
<keyword evidence="2" id="KW-0503">Monooxygenase</keyword>
<dbReference type="eggNOG" id="COG0654">
    <property type="taxonomic scope" value="Bacteria"/>
</dbReference>
<dbReference type="RefSeq" id="WP_051913250.1">
    <property type="nucleotide sequence ID" value="NZ_CP007155.1"/>
</dbReference>
<dbReference type="AlphaFoldDB" id="W5W5K3"/>
<dbReference type="Gene3D" id="3.50.50.60">
    <property type="entry name" value="FAD/NAD(P)-binding domain"/>
    <property type="match status" value="1"/>
</dbReference>
<dbReference type="KEGG" id="kal:KALB_2368"/>
<dbReference type="GO" id="GO:0004497">
    <property type="term" value="F:monooxygenase activity"/>
    <property type="evidence" value="ECO:0007669"/>
    <property type="project" value="UniProtKB-KW"/>
</dbReference>
<dbReference type="STRING" id="1449976.KALB_2368"/>
<dbReference type="EMBL" id="CP007155">
    <property type="protein sequence ID" value="AHH95736.1"/>
    <property type="molecule type" value="Genomic_DNA"/>
</dbReference>
<dbReference type="InterPro" id="IPR002938">
    <property type="entry name" value="FAD-bd"/>
</dbReference>
<dbReference type="SUPFAM" id="SSF51905">
    <property type="entry name" value="FAD/NAD(P)-binding domain"/>
    <property type="match status" value="1"/>
</dbReference>
<dbReference type="OrthoDB" id="9782160at2"/>
<dbReference type="Pfam" id="PF01494">
    <property type="entry name" value="FAD_binding_3"/>
    <property type="match status" value="1"/>
</dbReference>
<dbReference type="PRINTS" id="PR00420">
    <property type="entry name" value="RNGMNOXGNASE"/>
</dbReference>
<dbReference type="InterPro" id="IPR050493">
    <property type="entry name" value="FAD-dep_Monooxygenase_BioMet"/>
</dbReference>
<dbReference type="PANTHER" id="PTHR13789">
    <property type="entry name" value="MONOOXYGENASE"/>
    <property type="match status" value="1"/>
</dbReference>
<feature type="domain" description="FAD-binding" evidence="3">
    <location>
        <begin position="2"/>
        <end position="340"/>
    </location>
</feature>
<dbReference type="InterPro" id="IPR036188">
    <property type="entry name" value="FAD/NAD-bd_sf"/>
</dbReference>
<gene>
    <name evidence="4" type="ORF">KALB_2368</name>
</gene>
<evidence type="ECO:0000313" key="5">
    <source>
        <dbReference type="Proteomes" id="UP000019225"/>
    </source>
</evidence>
<evidence type="ECO:0000313" key="4">
    <source>
        <dbReference type="EMBL" id="AHH95736.1"/>
    </source>
</evidence>
<sequence length="395" mass="43335">MKALVIGGGVAGMATAIALRHAGHDATVYEAYPTGADGKGAFLTIMANGLDALRAVDADHLVLDRSFVSRSVHMRNDRNRRLGVLSIPAPAPRLVPRTLRRSDLYRALANEARRRGAVVEHGRRLVDAKQDDTGLVTAFFDDSTQATGDLLVGADGVHSTVRALIDQDAPKPDYAGWNIAFGAVRYTPSDADSNSYYMYFGRRASCGHTTSPDGETWWFANVPCGERELADLTPQQLRHRLTPLFTGDHIATVRAIEATSDDQITVNPCYQLPTLPVWHRAGMTLAGDALHVASPVTTQGASQAIEDAVILTKCLRDLPDITQALAAYERLRRHRVERVVASGQRRLGPRLPGPLQRLLRDLAISHRARHPDWDWLHLHHIDWAADTTAVLAKTE</sequence>
<dbReference type="Proteomes" id="UP000019225">
    <property type="component" value="Chromosome"/>
</dbReference>
<dbReference type="PATRIC" id="fig|1449976.3.peg.2367"/>
<evidence type="ECO:0000256" key="2">
    <source>
        <dbReference type="ARBA" id="ARBA00023033"/>
    </source>
</evidence>
<evidence type="ECO:0000259" key="3">
    <source>
        <dbReference type="Pfam" id="PF01494"/>
    </source>
</evidence>
<name>W5W5K3_9PSEU</name>
<keyword evidence="5" id="KW-1185">Reference proteome</keyword>
<dbReference type="HOGENOM" id="CLU_009665_19_5_11"/>
<accession>W5W5K3</accession>
<proteinExistence type="predicted"/>
<evidence type="ECO:0000256" key="1">
    <source>
        <dbReference type="ARBA" id="ARBA00023002"/>
    </source>
</evidence>